<dbReference type="PANTHER" id="PTHR42844">
    <property type="entry name" value="DIHYDRONEOPTERIN ALDOLASE 1-RELATED"/>
    <property type="match status" value="1"/>
</dbReference>
<dbReference type="PANTHER" id="PTHR42844:SF1">
    <property type="entry name" value="DIHYDRONEOPTERIN ALDOLASE 1-RELATED"/>
    <property type="match status" value="1"/>
</dbReference>
<dbReference type="STRING" id="142842.SAMN02745118_02061"/>
<evidence type="ECO:0000256" key="6">
    <source>
        <dbReference type="RuleBase" id="RU362079"/>
    </source>
</evidence>
<gene>
    <name evidence="8" type="ORF">SAMN02745118_02061</name>
</gene>
<proteinExistence type="inferred from homology"/>
<dbReference type="Gene3D" id="3.30.1130.10">
    <property type="match status" value="1"/>
</dbReference>
<dbReference type="Pfam" id="PF02152">
    <property type="entry name" value="FolB"/>
    <property type="match status" value="1"/>
</dbReference>
<comment type="catalytic activity">
    <reaction evidence="1 6">
        <text>7,8-dihydroneopterin = 6-hydroxymethyl-7,8-dihydropterin + glycolaldehyde</text>
        <dbReference type="Rhea" id="RHEA:10540"/>
        <dbReference type="ChEBI" id="CHEBI:17001"/>
        <dbReference type="ChEBI" id="CHEBI:17071"/>
        <dbReference type="ChEBI" id="CHEBI:44841"/>
        <dbReference type="EC" id="4.1.2.25"/>
    </reaction>
</comment>
<evidence type="ECO:0000313" key="9">
    <source>
        <dbReference type="Proteomes" id="UP000190625"/>
    </source>
</evidence>
<dbReference type="FunFam" id="3.30.1130.10:FF:000003">
    <property type="entry name" value="7,8-dihydroneopterin aldolase"/>
    <property type="match status" value="1"/>
</dbReference>
<dbReference type="Proteomes" id="UP000190625">
    <property type="component" value="Unassembled WGS sequence"/>
</dbReference>
<dbReference type="EC" id="4.1.2.25" evidence="6"/>
<reference evidence="9" key="1">
    <citation type="submission" date="2017-02" db="EMBL/GenBank/DDBJ databases">
        <authorList>
            <person name="Varghese N."/>
            <person name="Submissions S."/>
        </authorList>
    </citation>
    <scope>NUCLEOTIDE SEQUENCE [LARGE SCALE GENOMIC DNA]</scope>
    <source>
        <strain evidence="9">ATCC BAA-73</strain>
    </source>
</reference>
<evidence type="ECO:0000256" key="1">
    <source>
        <dbReference type="ARBA" id="ARBA00001353"/>
    </source>
</evidence>
<dbReference type="EMBL" id="FUWM01000017">
    <property type="protein sequence ID" value="SJZ86652.1"/>
    <property type="molecule type" value="Genomic_DNA"/>
</dbReference>
<dbReference type="InterPro" id="IPR043133">
    <property type="entry name" value="GTP-CH-I_C/QueF"/>
</dbReference>
<dbReference type="CDD" id="cd00534">
    <property type="entry name" value="DHNA_DHNTPE"/>
    <property type="match status" value="1"/>
</dbReference>
<organism evidence="8 9">
    <name type="scientific">Selenihalanaerobacter shriftii</name>
    <dbReference type="NCBI Taxonomy" id="142842"/>
    <lineage>
        <taxon>Bacteria</taxon>
        <taxon>Bacillati</taxon>
        <taxon>Bacillota</taxon>
        <taxon>Clostridia</taxon>
        <taxon>Halanaerobiales</taxon>
        <taxon>Halobacteroidaceae</taxon>
        <taxon>Selenihalanaerobacter</taxon>
    </lineage>
</organism>
<dbReference type="GO" id="GO:0046654">
    <property type="term" value="P:tetrahydrofolate biosynthetic process"/>
    <property type="evidence" value="ECO:0007669"/>
    <property type="project" value="UniProtKB-UniRule"/>
</dbReference>
<dbReference type="GO" id="GO:0004150">
    <property type="term" value="F:dihydroneopterin aldolase activity"/>
    <property type="evidence" value="ECO:0007669"/>
    <property type="project" value="UniProtKB-UniRule"/>
</dbReference>
<evidence type="ECO:0000259" key="7">
    <source>
        <dbReference type="SMART" id="SM00905"/>
    </source>
</evidence>
<dbReference type="RefSeq" id="WP_078810492.1">
    <property type="nucleotide sequence ID" value="NZ_FUWM01000017.1"/>
</dbReference>
<dbReference type="SMART" id="SM00905">
    <property type="entry name" value="FolB"/>
    <property type="match status" value="1"/>
</dbReference>
<dbReference type="AlphaFoldDB" id="A0A1T4P5D8"/>
<accession>A0A1T4P5D8</accession>
<dbReference type="NCBIfam" id="TIGR00525">
    <property type="entry name" value="folB"/>
    <property type="match status" value="1"/>
</dbReference>
<evidence type="ECO:0000256" key="5">
    <source>
        <dbReference type="ARBA" id="ARBA00023239"/>
    </source>
</evidence>
<evidence type="ECO:0000256" key="2">
    <source>
        <dbReference type="ARBA" id="ARBA00005013"/>
    </source>
</evidence>
<keyword evidence="9" id="KW-1185">Reference proteome</keyword>
<comment type="pathway">
    <text evidence="2 6">Cofactor biosynthesis; tetrahydrofolate biosynthesis; 2-amino-4-hydroxy-6-hydroxymethyl-7,8-dihydropteridine diphosphate from 7,8-dihydroneopterin triphosphate: step 3/4.</text>
</comment>
<dbReference type="NCBIfam" id="TIGR00526">
    <property type="entry name" value="folB_dom"/>
    <property type="match status" value="1"/>
</dbReference>
<keyword evidence="4 6" id="KW-0289">Folate biosynthesis</keyword>
<name>A0A1T4P5D8_9FIRM</name>
<comment type="similarity">
    <text evidence="3 6">Belongs to the DHNA family.</text>
</comment>
<dbReference type="GO" id="GO:0046656">
    <property type="term" value="P:folic acid biosynthetic process"/>
    <property type="evidence" value="ECO:0007669"/>
    <property type="project" value="UniProtKB-UniRule"/>
</dbReference>
<feature type="domain" description="Dihydroneopterin aldolase/epimerase" evidence="7">
    <location>
        <begin position="5"/>
        <end position="118"/>
    </location>
</feature>
<dbReference type="SUPFAM" id="SSF55620">
    <property type="entry name" value="Tetrahydrobiopterin biosynthesis enzymes-like"/>
    <property type="match status" value="1"/>
</dbReference>
<dbReference type="InterPro" id="IPR006157">
    <property type="entry name" value="FolB_dom"/>
</dbReference>
<evidence type="ECO:0000256" key="4">
    <source>
        <dbReference type="ARBA" id="ARBA00022909"/>
    </source>
</evidence>
<evidence type="ECO:0000256" key="3">
    <source>
        <dbReference type="ARBA" id="ARBA00005708"/>
    </source>
</evidence>
<protein>
    <recommendedName>
        <fullName evidence="6">7,8-dihydroneopterin aldolase</fullName>
        <ecNumber evidence="6">4.1.2.25</ecNumber>
    </recommendedName>
</protein>
<evidence type="ECO:0000313" key="8">
    <source>
        <dbReference type="EMBL" id="SJZ86652.1"/>
    </source>
</evidence>
<dbReference type="OrthoDB" id="9808041at2"/>
<dbReference type="UniPathway" id="UPA00077">
    <property type="reaction ID" value="UER00154"/>
</dbReference>
<comment type="function">
    <text evidence="6">Catalyzes the conversion of 7,8-dihydroneopterin to 6-hydroxymethyl-7,8-dihydropterin.</text>
</comment>
<dbReference type="InterPro" id="IPR006156">
    <property type="entry name" value="Dihydroneopterin_aldolase"/>
</dbReference>
<sequence length="121" mass="13892">MADYIRLKGLEFYAYHGVLAEEKELGQRFIIDLTLETDLKEAGMTDEVTKTINYAEVYQEVKEIVEDESYDLIETVAEKVANQILDKFVGIERVVIVVKKPEVPIPGVLDWAEVEIERSKK</sequence>
<dbReference type="GO" id="GO:0005737">
    <property type="term" value="C:cytoplasm"/>
    <property type="evidence" value="ECO:0007669"/>
    <property type="project" value="TreeGrafter"/>
</dbReference>
<keyword evidence="5 6" id="KW-0456">Lyase</keyword>